<reference evidence="1 2" key="1">
    <citation type="journal article" date="2010" name="Nature">
        <title>Genome sequencing and analysis of the model grass Brachypodium distachyon.</title>
        <authorList>
            <consortium name="International Brachypodium Initiative"/>
        </authorList>
    </citation>
    <scope>NUCLEOTIDE SEQUENCE [LARGE SCALE GENOMIC DNA]</scope>
    <source>
        <strain evidence="1 2">Bd21</strain>
    </source>
</reference>
<name>A0A2K2D1S4_BRADI</name>
<dbReference type="EnsemblPlants" id="PNT68242">
    <property type="protein sequence ID" value="PNT68242"/>
    <property type="gene ID" value="BRADI_3g37693v3"/>
</dbReference>
<protein>
    <submittedName>
        <fullName evidence="1 2">Uncharacterized protein</fullName>
    </submittedName>
</protein>
<reference evidence="1" key="2">
    <citation type="submission" date="2017-06" db="EMBL/GenBank/DDBJ databases">
        <title>WGS assembly of Brachypodium distachyon.</title>
        <authorList>
            <consortium name="The International Brachypodium Initiative"/>
            <person name="Lucas S."/>
            <person name="Harmon-Smith M."/>
            <person name="Lail K."/>
            <person name="Tice H."/>
            <person name="Grimwood J."/>
            <person name="Bruce D."/>
            <person name="Barry K."/>
            <person name="Shu S."/>
            <person name="Lindquist E."/>
            <person name="Wang M."/>
            <person name="Pitluck S."/>
            <person name="Vogel J.P."/>
            <person name="Garvin D.F."/>
            <person name="Mockler T.C."/>
            <person name="Schmutz J."/>
            <person name="Rokhsar D."/>
            <person name="Bevan M.W."/>
        </authorList>
    </citation>
    <scope>NUCLEOTIDE SEQUENCE</scope>
    <source>
        <strain evidence="1">Bd21</strain>
    </source>
</reference>
<evidence type="ECO:0000313" key="3">
    <source>
        <dbReference type="Proteomes" id="UP000008810"/>
    </source>
</evidence>
<dbReference type="Proteomes" id="UP000008810">
    <property type="component" value="Chromosome 3"/>
</dbReference>
<dbReference type="Gramene" id="PNT68242">
    <property type="protein sequence ID" value="PNT68242"/>
    <property type="gene ID" value="BRADI_3g37693v3"/>
</dbReference>
<evidence type="ECO:0000313" key="1">
    <source>
        <dbReference type="EMBL" id="PNT68242.1"/>
    </source>
</evidence>
<evidence type="ECO:0000313" key="2">
    <source>
        <dbReference type="EnsemblPlants" id="PNT68242"/>
    </source>
</evidence>
<reference evidence="2" key="3">
    <citation type="submission" date="2018-08" db="UniProtKB">
        <authorList>
            <consortium name="EnsemblPlants"/>
        </authorList>
    </citation>
    <scope>IDENTIFICATION</scope>
    <source>
        <strain evidence="2">cv. Bd21</strain>
    </source>
</reference>
<dbReference type="EMBL" id="CM000882">
    <property type="protein sequence ID" value="PNT68242.1"/>
    <property type="molecule type" value="Genomic_DNA"/>
</dbReference>
<gene>
    <name evidence="1" type="ORF">BRADI_3g37693v3</name>
</gene>
<accession>A0A2K2D1S4</accession>
<organism evidence="1">
    <name type="scientific">Brachypodium distachyon</name>
    <name type="common">Purple false brome</name>
    <name type="synonym">Trachynia distachya</name>
    <dbReference type="NCBI Taxonomy" id="15368"/>
    <lineage>
        <taxon>Eukaryota</taxon>
        <taxon>Viridiplantae</taxon>
        <taxon>Streptophyta</taxon>
        <taxon>Embryophyta</taxon>
        <taxon>Tracheophyta</taxon>
        <taxon>Spermatophyta</taxon>
        <taxon>Magnoliopsida</taxon>
        <taxon>Liliopsida</taxon>
        <taxon>Poales</taxon>
        <taxon>Poaceae</taxon>
        <taxon>BOP clade</taxon>
        <taxon>Pooideae</taxon>
        <taxon>Stipodae</taxon>
        <taxon>Brachypodieae</taxon>
        <taxon>Brachypodium</taxon>
    </lineage>
</organism>
<keyword evidence="3" id="KW-1185">Reference proteome</keyword>
<proteinExistence type="predicted"/>
<sequence length="89" mass="9948">MRLFSSGCRFPEIKISGGAPVHAQISMQRFLNLAVLEEGEAFVLGMQHLGEEPGHMSESARQRRESSLNLFQGFRREQGGEEGLLRCTL</sequence>
<dbReference type="AlphaFoldDB" id="A0A2K2D1S4"/>
<dbReference type="InParanoid" id="A0A2K2D1S4"/>